<reference evidence="2" key="1">
    <citation type="journal article" date="2014" name="Int. J. Syst. Evol. Microbiol.">
        <title>Complete genome sequence of Corynebacterium casei LMG S-19264T (=DSM 44701T), isolated from a smear-ripened cheese.</title>
        <authorList>
            <consortium name="US DOE Joint Genome Institute (JGI-PGF)"/>
            <person name="Walter F."/>
            <person name="Albersmeier A."/>
            <person name="Kalinowski J."/>
            <person name="Ruckert C."/>
        </authorList>
    </citation>
    <scope>NUCLEOTIDE SEQUENCE</scope>
    <source>
        <strain evidence="2">CGMCC 1.15152</strain>
    </source>
</reference>
<keyword evidence="3" id="KW-1185">Reference proteome</keyword>
<evidence type="ECO:0000313" key="2">
    <source>
        <dbReference type="EMBL" id="GGD38368.1"/>
    </source>
</evidence>
<evidence type="ECO:0000259" key="1">
    <source>
        <dbReference type="PROSITE" id="PS51819"/>
    </source>
</evidence>
<gene>
    <name evidence="2" type="ORF">GCM10010915_18970</name>
</gene>
<dbReference type="PROSITE" id="PS51819">
    <property type="entry name" value="VOC"/>
    <property type="match status" value="1"/>
</dbReference>
<dbReference type="AlphaFoldDB" id="A0A916YBQ0"/>
<dbReference type="EMBL" id="BMHO01000001">
    <property type="protein sequence ID" value="GGD38368.1"/>
    <property type="molecule type" value="Genomic_DNA"/>
</dbReference>
<dbReference type="InterPro" id="IPR029068">
    <property type="entry name" value="Glyas_Bleomycin-R_OHBP_Dase"/>
</dbReference>
<comment type="caution">
    <text evidence="2">The sequence shown here is derived from an EMBL/GenBank/DDBJ whole genome shotgun (WGS) entry which is preliminary data.</text>
</comment>
<dbReference type="Proteomes" id="UP000633205">
    <property type="component" value="Unassembled WGS sequence"/>
</dbReference>
<protein>
    <recommendedName>
        <fullName evidence="1">VOC domain-containing protein</fullName>
    </recommendedName>
</protein>
<dbReference type="InterPro" id="IPR041581">
    <property type="entry name" value="Glyoxalase_6"/>
</dbReference>
<name>A0A916YBQ0_9MICO</name>
<dbReference type="Pfam" id="PF18029">
    <property type="entry name" value="Glyoxalase_6"/>
    <property type="match status" value="1"/>
</dbReference>
<dbReference type="SUPFAM" id="SSF54593">
    <property type="entry name" value="Glyoxalase/Bleomycin resistance protein/Dihydroxybiphenyl dioxygenase"/>
    <property type="match status" value="1"/>
</dbReference>
<accession>A0A916YBQ0</accession>
<proteinExistence type="predicted"/>
<evidence type="ECO:0000313" key="3">
    <source>
        <dbReference type="Proteomes" id="UP000633205"/>
    </source>
</evidence>
<sequence length="157" mass="17026">MTQNSHATPPQSPVKQLRLVVEAADFDAALAFYRDALGLPERAAFEGEGDARVAILDAGAATLEISNPAQVRMIDEVEADGRPSAHIRIAFEVDDGAGRTERLVQAGAELIAAPRETPWRSLNSRMHAPADLEVTLFEELEDPETRHTRPGFTAPTT</sequence>
<dbReference type="InterPro" id="IPR037523">
    <property type="entry name" value="VOC_core"/>
</dbReference>
<dbReference type="Gene3D" id="3.10.180.10">
    <property type="entry name" value="2,3-Dihydroxybiphenyl 1,2-Dioxygenase, domain 1"/>
    <property type="match status" value="1"/>
</dbReference>
<reference evidence="2" key="2">
    <citation type="submission" date="2020-09" db="EMBL/GenBank/DDBJ databases">
        <authorList>
            <person name="Sun Q."/>
            <person name="Zhou Y."/>
        </authorList>
    </citation>
    <scope>NUCLEOTIDE SEQUENCE</scope>
    <source>
        <strain evidence="2">CGMCC 1.15152</strain>
    </source>
</reference>
<feature type="domain" description="VOC" evidence="1">
    <location>
        <begin position="15"/>
        <end position="139"/>
    </location>
</feature>
<organism evidence="2 3">
    <name type="scientific">Microbacterium faecale</name>
    <dbReference type="NCBI Taxonomy" id="1804630"/>
    <lineage>
        <taxon>Bacteria</taxon>
        <taxon>Bacillati</taxon>
        <taxon>Actinomycetota</taxon>
        <taxon>Actinomycetes</taxon>
        <taxon>Micrococcales</taxon>
        <taxon>Microbacteriaceae</taxon>
        <taxon>Microbacterium</taxon>
    </lineage>
</organism>
<dbReference type="RefSeq" id="WP_188712007.1">
    <property type="nucleotide sequence ID" value="NZ_BMHO01000001.1"/>
</dbReference>